<proteinExistence type="predicted"/>
<dbReference type="AlphaFoldDB" id="R4PXA7"/>
<dbReference type="Proteomes" id="UP000013893">
    <property type="component" value="Chromosome"/>
</dbReference>
<accession>R4PXA7</accession>
<sequence>MSEVSITKSDYMLSRVHPAWLWLKKHQLERLPPLTAQQQQRFDAGSAFEPLVEQRFAGAVDLGFSNWSSYRTLTERTREALDGGARTIFQGRFEHGPFTFICDIVDVVDQNVVDLYEIKSSTRVKPEHLYDLAFQLFVLEGAGYEARNISVIHVNPSFVRHGDIDPLELSSVTDVTEKVRALEVSTATAAAHALATVLRPTMPDPSPSLASRQGLRGWLEIHQTLWPSGEDSIYSSVLISPALLATCEELGISKLADIPPHLVERPALVAHIEAAKAGGINIDKQKIREWLSTLEYPLYFLDYETAAGVVPPYDGVKPYEQVPFQYSLHVLDSPDSEVRHAMYLHEMADMPAGQLVPHLLSSIGNNGSIVAWSMGFEQRCNETMARLVSEYSADLLALNERMRDPIELFYKGYYADIQLGGSASIKKVLPALVPELSYRNMAIADGAVAQKRWMEAVLSLSMDECERRVVFDELREYCALDTLAMVEIFRKLCEVSQ</sequence>
<evidence type="ECO:0000313" key="2">
    <source>
        <dbReference type="EMBL" id="AGL61816.1"/>
    </source>
</evidence>
<name>R4PXA7_9BACT</name>
<gene>
    <name evidence="2" type="ORF">L336_0105</name>
</gene>
<dbReference type="HOGENOM" id="CLU_039162_0_0_0"/>
<evidence type="ECO:0000259" key="1">
    <source>
        <dbReference type="Pfam" id="PF11074"/>
    </source>
</evidence>
<dbReference type="STRING" id="1332188.L336_0105"/>
<dbReference type="RefSeq" id="WP_015641267.1">
    <property type="nucleotide sequence ID" value="NC_021219.1"/>
</dbReference>
<dbReference type="KEGG" id="saal:L336_0105"/>
<dbReference type="Pfam" id="PF11074">
    <property type="entry name" value="DUF2779"/>
    <property type="match status" value="1"/>
</dbReference>
<dbReference type="InterPro" id="IPR021301">
    <property type="entry name" value="DUF2779"/>
</dbReference>
<dbReference type="OrthoDB" id="9783873at2"/>
<keyword evidence="3" id="KW-1185">Reference proteome</keyword>
<evidence type="ECO:0000313" key="3">
    <source>
        <dbReference type="Proteomes" id="UP000013893"/>
    </source>
</evidence>
<feature type="domain" description="DUF2779" evidence="1">
    <location>
        <begin position="299"/>
        <end position="424"/>
    </location>
</feature>
<organism evidence="2 3">
    <name type="scientific">Candidatus Saccharimonas aalborgensis</name>
    <dbReference type="NCBI Taxonomy" id="1332188"/>
    <lineage>
        <taxon>Bacteria</taxon>
        <taxon>Candidatus Saccharimonadota</taxon>
        <taxon>Candidatus Saccharimonadia</taxon>
        <taxon>Candidatus Saccharimonadales</taxon>
        <taxon>Candidatus Saccharimonadaceae</taxon>
        <taxon>Candidatus Saccharimonas</taxon>
    </lineage>
</organism>
<reference evidence="2 3" key="1">
    <citation type="journal article" date="2013" name="Nat. Biotechnol.">
        <title>Genome sequences of rare, uncultured bacteria obtained by differential coverage binning of multiple metagenomes.</title>
        <authorList>
            <person name="Albertsen M."/>
            <person name="Hugenholtz P."/>
            <person name="Skarshewski A."/>
            <person name="Nielsen K.L."/>
            <person name="Tyson G.W."/>
            <person name="Nielsen P.H."/>
        </authorList>
    </citation>
    <scope>NUCLEOTIDE SEQUENCE [LARGE SCALE GENOMIC DNA]</scope>
    <source>
        <strain evidence="2">TM71</strain>
    </source>
</reference>
<protein>
    <recommendedName>
        <fullName evidence="1">DUF2779 domain-containing protein</fullName>
    </recommendedName>
</protein>
<dbReference type="PATRIC" id="fig|1332188.3.peg.105"/>
<dbReference type="EMBL" id="CP005957">
    <property type="protein sequence ID" value="AGL61816.1"/>
    <property type="molecule type" value="Genomic_DNA"/>
</dbReference>